<evidence type="ECO:0000313" key="3">
    <source>
        <dbReference type="EMBL" id="MDQ0414778.1"/>
    </source>
</evidence>
<organism evidence="3 4">
    <name type="scientific">Mesobacillus stamsii</name>
    <dbReference type="NCBI Taxonomy" id="225347"/>
    <lineage>
        <taxon>Bacteria</taxon>
        <taxon>Bacillati</taxon>
        <taxon>Bacillota</taxon>
        <taxon>Bacilli</taxon>
        <taxon>Bacillales</taxon>
        <taxon>Bacillaceae</taxon>
        <taxon>Mesobacillus</taxon>
    </lineage>
</organism>
<dbReference type="PANTHER" id="PTHR30006:SF2">
    <property type="entry name" value="ABC TRANSPORTER SUBSTRATE-BINDING PROTEIN"/>
    <property type="match status" value="1"/>
</dbReference>
<keyword evidence="1 2" id="KW-0732">Signal</keyword>
<name>A0ABU0FXX2_9BACI</name>
<dbReference type="Pfam" id="PF13343">
    <property type="entry name" value="SBP_bac_6"/>
    <property type="match status" value="1"/>
</dbReference>
<feature type="signal peptide" evidence="2">
    <location>
        <begin position="1"/>
        <end position="20"/>
    </location>
</feature>
<gene>
    <name evidence="3" type="ORF">J2S25_002988</name>
</gene>
<dbReference type="PANTHER" id="PTHR30006">
    <property type="entry name" value="THIAMINE-BINDING PERIPLASMIC PROTEIN-RELATED"/>
    <property type="match status" value="1"/>
</dbReference>
<feature type="chain" id="PRO_5045173697" evidence="2">
    <location>
        <begin position="21"/>
        <end position="363"/>
    </location>
</feature>
<reference evidence="3 4" key="1">
    <citation type="submission" date="2023-07" db="EMBL/GenBank/DDBJ databases">
        <title>Genomic Encyclopedia of Type Strains, Phase IV (KMG-IV): sequencing the most valuable type-strain genomes for metagenomic binning, comparative biology and taxonomic classification.</title>
        <authorList>
            <person name="Goeker M."/>
        </authorList>
    </citation>
    <scope>NUCLEOTIDE SEQUENCE [LARGE SCALE GENOMIC DNA]</scope>
    <source>
        <strain evidence="3 4">DSM 19598</strain>
    </source>
</reference>
<evidence type="ECO:0000256" key="1">
    <source>
        <dbReference type="ARBA" id="ARBA00022729"/>
    </source>
</evidence>
<evidence type="ECO:0000256" key="2">
    <source>
        <dbReference type="SAM" id="SignalP"/>
    </source>
</evidence>
<proteinExistence type="predicted"/>
<protein>
    <submittedName>
        <fullName evidence="3">Spermidine/putrescine transport system substrate-binding protein</fullName>
    </submittedName>
</protein>
<dbReference type="EMBL" id="JAUSUN010000020">
    <property type="protein sequence ID" value="MDQ0414778.1"/>
    <property type="molecule type" value="Genomic_DNA"/>
</dbReference>
<accession>A0ABU0FXX2</accession>
<keyword evidence="4" id="KW-1185">Reference proteome</keyword>
<dbReference type="PROSITE" id="PS51257">
    <property type="entry name" value="PROKAR_LIPOPROTEIN"/>
    <property type="match status" value="1"/>
</dbReference>
<dbReference type="SUPFAM" id="SSF53850">
    <property type="entry name" value="Periplasmic binding protein-like II"/>
    <property type="match status" value="1"/>
</dbReference>
<dbReference type="Proteomes" id="UP001242313">
    <property type="component" value="Unassembled WGS sequence"/>
</dbReference>
<dbReference type="Gene3D" id="3.40.190.10">
    <property type="entry name" value="Periplasmic binding protein-like II"/>
    <property type="match status" value="2"/>
</dbReference>
<comment type="caution">
    <text evidence="3">The sequence shown here is derived from an EMBL/GenBank/DDBJ whole genome shotgun (WGS) entry which is preliminary data.</text>
</comment>
<dbReference type="RefSeq" id="WP_307192241.1">
    <property type="nucleotide sequence ID" value="NZ_JAUSUN010000020.1"/>
</dbReference>
<evidence type="ECO:0000313" key="4">
    <source>
        <dbReference type="Proteomes" id="UP001242313"/>
    </source>
</evidence>
<sequence>MKWTKFKAAVGIGMISLALAGCGSSGEKSTASNVNEKDSVDTITEKAKTEGEIATVGMPDTWANWIDTWNGIEAEYGITQTDTDMSSAEELAKFESEGKNGTADIGDVGINFGPLAEKKGLTMPYKTSYWDEIPEWAKDDNGDWLLSYTGTIAFITDKQNVDKAPTSWKDLANGDYSISAGDVTKATQAQFGVLAAALANGGDEKNIQPGIEYFKGIAKAGRLTSADVSVANLEKGEIDVAIIWDFNGLNYRDQIDPERFEVTIPTDGSVVSGYTTVINKNAPHPNAAKLAREYILSDKGQINLAKGYARPIRDVALPKEVQAKLLPTKAYENAKPVKDYGAWDQTAIELPQLWQQEVLVNAK</sequence>